<dbReference type="AlphaFoldDB" id="A0AAN6X6E9"/>
<organism evidence="3 4">
    <name type="scientific">Podospora australis</name>
    <dbReference type="NCBI Taxonomy" id="1536484"/>
    <lineage>
        <taxon>Eukaryota</taxon>
        <taxon>Fungi</taxon>
        <taxon>Dikarya</taxon>
        <taxon>Ascomycota</taxon>
        <taxon>Pezizomycotina</taxon>
        <taxon>Sordariomycetes</taxon>
        <taxon>Sordariomycetidae</taxon>
        <taxon>Sordariales</taxon>
        <taxon>Podosporaceae</taxon>
        <taxon>Podospora</taxon>
    </lineage>
</organism>
<reference evidence="3" key="2">
    <citation type="submission" date="2023-05" db="EMBL/GenBank/DDBJ databases">
        <authorList>
            <consortium name="Lawrence Berkeley National Laboratory"/>
            <person name="Steindorff A."/>
            <person name="Hensen N."/>
            <person name="Bonometti L."/>
            <person name="Westerberg I."/>
            <person name="Brannstrom I.O."/>
            <person name="Guillou S."/>
            <person name="Cros-Aarteil S."/>
            <person name="Calhoun S."/>
            <person name="Haridas S."/>
            <person name="Kuo A."/>
            <person name="Mondo S."/>
            <person name="Pangilinan J."/>
            <person name="Riley R."/>
            <person name="Labutti K."/>
            <person name="Andreopoulos B."/>
            <person name="Lipzen A."/>
            <person name="Chen C."/>
            <person name="Yanf M."/>
            <person name="Daum C."/>
            <person name="Ng V."/>
            <person name="Clum A."/>
            <person name="Ohm R."/>
            <person name="Martin F."/>
            <person name="Silar P."/>
            <person name="Natvig D."/>
            <person name="Lalanne C."/>
            <person name="Gautier V."/>
            <person name="Ament-Velasquez S.L."/>
            <person name="Kruys A."/>
            <person name="Hutchinson M.I."/>
            <person name="Powell A.J."/>
            <person name="Barry K."/>
            <person name="Miller A.N."/>
            <person name="Grigoriev I.V."/>
            <person name="Debuchy R."/>
            <person name="Gladieux P."/>
            <person name="Thoren M.H."/>
            <person name="Johannesson H."/>
        </authorList>
    </citation>
    <scope>NUCLEOTIDE SEQUENCE</scope>
    <source>
        <strain evidence="3">PSN309</strain>
    </source>
</reference>
<feature type="transmembrane region" description="Helical" evidence="2">
    <location>
        <begin position="110"/>
        <end position="134"/>
    </location>
</feature>
<keyword evidence="4" id="KW-1185">Reference proteome</keyword>
<accession>A0AAN6X6E9</accession>
<comment type="caution">
    <text evidence="3">The sequence shown here is derived from an EMBL/GenBank/DDBJ whole genome shotgun (WGS) entry which is preliminary data.</text>
</comment>
<feature type="compositionally biased region" description="Pro residues" evidence="1">
    <location>
        <begin position="70"/>
        <end position="79"/>
    </location>
</feature>
<feature type="region of interest" description="Disordered" evidence="1">
    <location>
        <begin position="155"/>
        <end position="224"/>
    </location>
</feature>
<evidence type="ECO:0000256" key="2">
    <source>
        <dbReference type="SAM" id="Phobius"/>
    </source>
</evidence>
<name>A0AAN6X6E9_9PEZI</name>
<keyword evidence="2" id="KW-1133">Transmembrane helix</keyword>
<proteinExistence type="predicted"/>
<keyword evidence="2" id="KW-0812">Transmembrane</keyword>
<feature type="compositionally biased region" description="Low complexity" evidence="1">
    <location>
        <begin position="168"/>
        <end position="213"/>
    </location>
</feature>
<dbReference type="EMBL" id="MU864350">
    <property type="protein sequence ID" value="KAK4193891.1"/>
    <property type="molecule type" value="Genomic_DNA"/>
</dbReference>
<reference evidence="3" key="1">
    <citation type="journal article" date="2023" name="Mol. Phylogenet. Evol.">
        <title>Genome-scale phylogeny and comparative genomics of the fungal order Sordariales.</title>
        <authorList>
            <person name="Hensen N."/>
            <person name="Bonometti L."/>
            <person name="Westerberg I."/>
            <person name="Brannstrom I.O."/>
            <person name="Guillou S."/>
            <person name="Cros-Aarteil S."/>
            <person name="Calhoun S."/>
            <person name="Haridas S."/>
            <person name="Kuo A."/>
            <person name="Mondo S."/>
            <person name="Pangilinan J."/>
            <person name="Riley R."/>
            <person name="LaButti K."/>
            <person name="Andreopoulos B."/>
            <person name="Lipzen A."/>
            <person name="Chen C."/>
            <person name="Yan M."/>
            <person name="Daum C."/>
            <person name="Ng V."/>
            <person name="Clum A."/>
            <person name="Steindorff A."/>
            <person name="Ohm R.A."/>
            <person name="Martin F."/>
            <person name="Silar P."/>
            <person name="Natvig D.O."/>
            <person name="Lalanne C."/>
            <person name="Gautier V."/>
            <person name="Ament-Velasquez S.L."/>
            <person name="Kruys A."/>
            <person name="Hutchinson M.I."/>
            <person name="Powell A.J."/>
            <person name="Barry K."/>
            <person name="Miller A.N."/>
            <person name="Grigoriev I.V."/>
            <person name="Debuchy R."/>
            <person name="Gladieux P."/>
            <person name="Hiltunen Thoren M."/>
            <person name="Johannesson H."/>
        </authorList>
    </citation>
    <scope>NUCLEOTIDE SEQUENCE</scope>
    <source>
        <strain evidence="3">PSN309</strain>
    </source>
</reference>
<sequence>MSKNESGLEPAPHDFPEVSGQRQAYNDYPEVHDQQNHQKYPVSPYQPHGSPQLAPNQEYAVPPAYGGQPIPAPYTPPGQPEKTQEVVASVAPVSLTPSQTASTNKRNRTIFGCSTAVFVLSCIIALLAAAVIGLSAATALEARRANGNATKLAALASSTPNGPSLTDTTSTESSEGGSSAEGSSESGSPSSATRVTVTTTVTGTPSATSTSSRLVDDGCSTDPEGVNKSTYKSWKVVGEKTFTRYCNRDLKGGAAVLVLFMPTFSDCMDACGAYSGMMPKAFGTTDTKAICNAVTYVPDWVDREAARKANTRGNCFLKAGATSESDLSGTGNTVVHAALVTS</sequence>
<gene>
    <name evidence="3" type="ORF">QBC35DRAFT_480544</name>
</gene>
<feature type="compositionally biased region" description="Polar residues" evidence="1">
    <location>
        <begin position="156"/>
        <end position="167"/>
    </location>
</feature>
<evidence type="ECO:0000256" key="1">
    <source>
        <dbReference type="SAM" id="MobiDB-lite"/>
    </source>
</evidence>
<dbReference type="Proteomes" id="UP001302126">
    <property type="component" value="Unassembled WGS sequence"/>
</dbReference>
<feature type="region of interest" description="Disordered" evidence="1">
    <location>
        <begin position="1"/>
        <end position="85"/>
    </location>
</feature>
<evidence type="ECO:0000313" key="3">
    <source>
        <dbReference type="EMBL" id="KAK4193891.1"/>
    </source>
</evidence>
<keyword evidence="2" id="KW-0472">Membrane</keyword>
<evidence type="ECO:0000313" key="4">
    <source>
        <dbReference type="Proteomes" id="UP001302126"/>
    </source>
</evidence>
<protein>
    <submittedName>
        <fullName evidence="3">Uncharacterized protein</fullName>
    </submittedName>
</protein>